<dbReference type="OrthoDB" id="7360697at2"/>
<accession>A0A512N8U3</accession>
<dbReference type="AlphaFoldDB" id="A0A512N8U3"/>
<gene>
    <name evidence="1" type="ORF">RSO01_25680</name>
</gene>
<reference evidence="1 2" key="1">
    <citation type="submission" date="2019-07" db="EMBL/GenBank/DDBJ databases">
        <title>Whole genome shotgun sequence of Reyranella soli NBRC 108950.</title>
        <authorList>
            <person name="Hosoyama A."/>
            <person name="Uohara A."/>
            <person name="Ohji S."/>
            <person name="Ichikawa N."/>
        </authorList>
    </citation>
    <scope>NUCLEOTIDE SEQUENCE [LARGE SCALE GENOMIC DNA]</scope>
    <source>
        <strain evidence="1 2">NBRC 108950</strain>
    </source>
</reference>
<evidence type="ECO:0000313" key="1">
    <source>
        <dbReference type="EMBL" id="GEP55402.1"/>
    </source>
</evidence>
<dbReference type="RefSeq" id="WP_147149485.1">
    <property type="nucleotide sequence ID" value="NZ_BKAJ01000037.1"/>
</dbReference>
<name>A0A512N8U3_9HYPH</name>
<comment type="caution">
    <text evidence="1">The sequence shown here is derived from an EMBL/GenBank/DDBJ whole genome shotgun (WGS) entry which is preliminary data.</text>
</comment>
<protein>
    <submittedName>
        <fullName evidence="1">Uncharacterized protein</fullName>
    </submittedName>
</protein>
<evidence type="ECO:0000313" key="2">
    <source>
        <dbReference type="Proteomes" id="UP000321058"/>
    </source>
</evidence>
<sequence>MIRPVILVRDWRSTEEALQAARADGTSPILITPEGAASFYGAGYLGALQQRAESEFPDVTFELVVDCGDAPGHALACLRSGVKRISMREHNDKIADIARQMGAQLIRRPK</sequence>
<dbReference type="EMBL" id="BKAJ01000037">
    <property type="protein sequence ID" value="GEP55402.1"/>
    <property type="molecule type" value="Genomic_DNA"/>
</dbReference>
<organism evidence="1 2">
    <name type="scientific">Reyranella soli</name>
    <dbReference type="NCBI Taxonomy" id="1230389"/>
    <lineage>
        <taxon>Bacteria</taxon>
        <taxon>Pseudomonadati</taxon>
        <taxon>Pseudomonadota</taxon>
        <taxon>Alphaproteobacteria</taxon>
        <taxon>Hyphomicrobiales</taxon>
        <taxon>Reyranellaceae</taxon>
        <taxon>Reyranella</taxon>
    </lineage>
</organism>
<proteinExistence type="predicted"/>
<keyword evidence="2" id="KW-1185">Reference proteome</keyword>
<dbReference type="Proteomes" id="UP000321058">
    <property type="component" value="Unassembled WGS sequence"/>
</dbReference>